<dbReference type="Proteomes" id="UP001186944">
    <property type="component" value="Unassembled WGS sequence"/>
</dbReference>
<gene>
    <name evidence="3" type="ORF">FSP39_014369</name>
</gene>
<evidence type="ECO:0000313" key="4">
    <source>
        <dbReference type="Proteomes" id="UP001186944"/>
    </source>
</evidence>
<dbReference type="Gene3D" id="3.30.710.10">
    <property type="entry name" value="Potassium Channel Kv1.1, Chain A"/>
    <property type="match status" value="2"/>
</dbReference>
<dbReference type="Gene3D" id="1.25.40.420">
    <property type="match status" value="1"/>
</dbReference>
<sequence>MGANSSFPEGSPPGGRVPTFSRLSHAYTVSDNDISAREKKKKASKLATLRKKLIRARRHSRSMDYGKPMRDLISTWTIRDIKSLLQEYDALAALKEVYIAANLARPSASSLKQDFSDLFDFKYCTDVDLVYRGACFPAHRALLSVRSPYFRALLSKYPAHGAQVPVKLKTLGVDVALFATVLRFLYTDILSIEELSPDQQEVLSKLANEFGIPKPLEQDLKNLLDNAEYSDAVLVFSCGGNCSDPMSSDPEVFCKSVQHEVRCHKAVLAARSSFFRNLLLRRAKSGDESTERTLNVASKIVLDESVIPRRYARVLLNAVYQDCVDLSLILRGSTSTCSLSEVQAIASGKGQMTLIDEAMEVYQIGQFLDFPVLSQGCENIIVELLSLDNLVAVLNWSQEPHGSLWVHRQAVHYLREEFIQVAHSPVLYELSRDYIKETLSSDFLQAGELEILSAVLKWGEHDLIKRLEEREPNLLSHTTHSISRKGVKKRDLNDEELRDILAEVLPLVRIDHVIPYNNETLTSAIRRGLVSSPPSHMMEDEDLGPQQTSSSWIRNRSSSMYTPPRLFTPYFEDAKAVLDDRLSQGQDMDTGRVRTIQMSSIPDTLYMVEERHYPQSLRSYSHPSCSTVDIIAGTIPVPDSNTLNCMLQRETELQKSTLVQRAYSLPCSDHRAVSCQVQLRIVREFGLPDSTIEVLQNSQSYVPLDPVPLPSHQHTRPTSSNPPSLHRYLISPSKHKASPPLHHRHRHGNHHKPVQCVSPTRPQRNRPSKEPAVSPCSDGTLSDVMPDIAMATSSLSQVHIQDEFELDIGDGSTHHGTTYI</sequence>
<feature type="region of interest" description="Disordered" evidence="1">
    <location>
        <begin position="705"/>
        <end position="781"/>
    </location>
</feature>
<accession>A0AA88XWY3</accession>
<name>A0AA88XWY3_PINIB</name>
<keyword evidence="4" id="KW-1185">Reference proteome</keyword>
<dbReference type="PANTHER" id="PTHR16064">
    <property type="entry name" value="BTB POZ DOMAIN CONTAINING 7"/>
    <property type="match status" value="1"/>
</dbReference>
<dbReference type="GO" id="GO:0061138">
    <property type="term" value="P:morphogenesis of a branching epithelium"/>
    <property type="evidence" value="ECO:0007669"/>
    <property type="project" value="InterPro"/>
</dbReference>
<comment type="caution">
    <text evidence="3">The sequence shown here is derived from an EMBL/GenBank/DDBJ whole genome shotgun (WGS) entry which is preliminary data.</text>
</comment>
<evidence type="ECO:0000313" key="3">
    <source>
        <dbReference type="EMBL" id="KAK3093352.1"/>
    </source>
</evidence>
<dbReference type="Pfam" id="PF07707">
    <property type="entry name" value="BACK"/>
    <property type="match status" value="1"/>
</dbReference>
<dbReference type="SUPFAM" id="SSF54695">
    <property type="entry name" value="POZ domain"/>
    <property type="match status" value="2"/>
</dbReference>
<evidence type="ECO:0000256" key="1">
    <source>
        <dbReference type="SAM" id="MobiDB-lite"/>
    </source>
</evidence>
<dbReference type="InterPro" id="IPR011333">
    <property type="entry name" value="SKP1/BTB/POZ_sf"/>
</dbReference>
<feature type="domain" description="BTB" evidence="2">
    <location>
        <begin position="125"/>
        <end position="194"/>
    </location>
</feature>
<feature type="domain" description="BTB" evidence="2">
    <location>
        <begin position="230"/>
        <end position="328"/>
    </location>
</feature>
<protein>
    <recommendedName>
        <fullName evidence="2">BTB domain-containing protein</fullName>
    </recommendedName>
</protein>
<dbReference type="EMBL" id="VSWD01000009">
    <property type="protein sequence ID" value="KAK3093352.1"/>
    <property type="molecule type" value="Genomic_DNA"/>
</dbReference>
<feature type="compositionally biased region" description="Basic residues" evidence="1">
    <location>
        <begin position="733"/>
        <end position="753"/>
    </location>
</feature>
<dbReference type="InterPro" id="IPR047935">
    <property type="entry name" value="BTBD7_BTB_POZ_second"/>
</dbReference>
<dbReference type="InterPro" id="IPR042345">
    <property type="entry name" value="Btbd7"/>
</dbReference>
<dbReference type="InterPro" id="IPR047936">
    <property type="entry name" value="BTBD7_BACK"/>
</dbReference>
<dbReference type="CDD" id="cd18489">
    <property type="entry name" value="BACK_BTBD7"/>
    <property type="match status" value="1"/>
</dbReference>
<evidence type="ECO:0000259" key="2">
    <source>
        <dbReference type="PROSITE" id="PS50097"/>
    </source>
</evidence>
<organism evidence="3 4">
    <name type="scientific">Pinctada imbricata</name>
    <name type="common">Atlantic pearl-oyster</name>
    <name type="synonym">Pinctada martensii</name>
    <dbReference type="NCBI Taxonomy" id="66713"/>
    <lineage>
        <taxon>Eukaryota</taxon>
        <taxon>Metazoa</taxon>
        <taxon>Spiralia</taxon>
        <taxon>Lophotrochozoa</taxon>
        <taxon>Mollusca</taxon>
        <taxon>Bivalvia</taxon>
        <taxon>Autobranchia</taxon>
        <taxon>Pteriomorphia</taxon>
        <taxon>Pterioida</taxon>
        <taxon>Pterioidea</taxon>
        <taxon>Pteriidae</taxon>
        <taxon>Pinctada</taxon>
    </lineage>
</organism>
<dbReference type="CDD" id="cd18284">
    <property type="entry name" value="BTB2_POZ_BTBD7"/>
    <property type="match status" value="1"/>
</dbReference>
<dbReference type="AlphaFoldDB" id="A0AA88XWY3"/>
<proteinExistence type="predicted"/>
<dbReference type="PANTHER" id="PTHR16064:SF3">
    <property type="entry name" value="BTB_POZ DOMAIN-CONTAINING PROTEIN 7"/>
    <property type="match status" value="1"/>
</dbReference>
<feature type="region of interest" description="Disordered" evidence="1">
    <location>
        <begin position="1"/>
        <end position="20"/>
    </location>
</feature>
<dbReference type="SMART" id="SM00875">
    <property type="entry name" value="BACK"/>
    <property type="match status" value="1"/>
</dbReference>
<dbReference type="InterPro" id="IPR000210">
    <property type="entry name" value="BTB/POZ_dom"/>
</dbReference>
<reference evidence="3" key="1">
    <citation type="submission" date="2019-08" db="EMBL/GenBank/DDBJ databases">
        <title>The improved chromosome-level genome for the pearl oyster Pinctada fucata martensii using PacBio sequencing and Hi-C.</title>
        <authorList>
            <person name="Zheng Z."/>
        </authorList>
    </citation>
    <scope>NUCLEOTIDE SEQUENCE</scope>
    <source>
        <strain evidence="3">ZZ-2019</strain>
        <tissue evidence="3">Adductor muscle</tissue>
    </source>
</reference>
<dbReference type="PROSITE" id="PS50097">
    <property type="entry name" value="BTB"/>
    <property type="match status" value="2"/>
</dbReference>
<dbReference type="Pfam" id="PF00651">
    <property type="entry name" value="BTB"/>
    <property type="match status" value="2"/>
</dbReference>
<dbReference type="InterPro" id="IPR011705">
    <property type="entry name" value="BACK"/>
</dbReference>
<dbReference type="SMART" id="SM00225">
    <property type="entry name" value="BTB"/>
    <property type="match status" value="2"/>
</dbReference>